<dbReference type="Proteomes" id="UP001198701">
    <property type="component" value="Unassembled WGS sequence"/>
</dbReference>
<evidence type="ECO:0008006" key="4">
    <source>
        <dbReference type="Google" id="ProtNLM"/>
    </source>
</evidence>
<reference evidence="2 3" key="1">
    <citation type="submission" date="2021-11" db="EMBL/GenBank/DDBJ databases">
        <authorList>
            <person name="Huq M.A."/>
        </authorList>
    </citation>
    <scope>NUCLEOTIDE SEQUENCE [LARGE SCALE GENOMIC DNA]</scope>
    <source>
        <strain evidence="2 3">MAHUQ-52</strain>
    </source>
</reference>
<keyword evidence="1" id="KW-0812">Transmembrane</keyword>
<organism evidence="2 3">
    <name type="scientific">Massilia agrisoli</name>
    <dbReference type="NCBI Taxonomy" id="2892444"/>
    <lineage>
        <taxon>Bacteria</taxon>
        <taxon>Pseudomonadati</taxon>
        <taxon>Pseudomonadota</taxon>
        <taxon>Betaproteobacteria</taxon>
        <taxon>Burkholderiales</taxon>
        <taxon>Oxalobacteraceae</taxon>
        <taxon>Telluria group</taxon>
        <taxon>Massilia</taxon>
    </lineage>
</organism>
<feature type="transmembrane region" description="Helical" evidence="1">
    <location>
        <begin position="7"/>
        <end position="28"/>
    </location>
</feature>
<sequence length="226" mass="24590">MERIARGLELAFIGVITTVALLGIVLTIRHTPLWSEEAAGWAQAIGSVVAVGVAIYVSDRQSKSARDLMQFADETALRRHLARVGAVLEEASRVVKTFKDMVKGEGDWGAFQNQMLLHLPPESADRFRCEAAIMYHASQLTDIIALIEKIPMHELGPSSLVNAVMTVKNALAQLDAHFVAAKAAGHEFVESTLWNGVGVAYSFVEHGRSMYVKGVTGMDFSTTPPK</sequence>
<name>A0ABS8IS63_9BURK</name>
<dbReference type="RefSeq" id="WP_229432340.1">
    <property type="nucleotide sequence ID" value="NZ_JAJHPV010000013.1"/>
</dbReference>
<keyword evidence="3" id="KW-1185">Reference proteome</keyword>
<keyword evidence="1" id="KW-1133">Transmembrane helix</keyword>
<evidence type="ECO:0000256" key="1">
    <source>
        <dbReference type="SAM" id="Phobius"/>
    </source>
</evidence>
<dbReference type="EMBL" id="JAJHPV010000013">
    <property type="protein sequence ID" value="MCC6071429.1"/>
    <property type="molecule type" value="Genomic_DNA"/>
</dbReference>
<comment type="caution">
    <text evidence="2">The sequence shown here is derived from an EMBL/GenBank/DDBJ whole genome shotgun (WGS) entry which is preliminary data.</text>
</comment>
<protein>
    <recommendedName>
        <fullName evidence="4">LemA protein</fullName>
    </recommendedName>
</protein>
<evidence type="ECO:0000313" key="2">
    <source>
        <dbReference type="EMBL" id="MCC6071429.1"/>
    </source>
</evidence>
<feature type="transmembrane region" description="Helical" evidence="1">
    <location>
        <begin position="40"/>
        <end position="57"/>
    </location>
</feature>
<evidence type="ECO:0000313" key="3">
    <source>
        <dbReference type="Proteomes" id="UP001198701"/>
    </source>
</evidence>
<proteinExistence type="predicted"/>
<accession>A0ABS8IS63</accession>
<keyword evidence="1" id="KW-0472">Membrane</keyword>
<gene>
    <name evidence="2" type="ORF">LMJ30_10715</name>
</gene>